<evidence type="ECO:0000313" key="1">
    <source>
        <dbReference type="EMBL" id="KAK7604914.1"/>
    </source>
</evidence>
<gene>
    <name evidence="1" type="ORF">V9T40_006100</name>
</gene>
<proteinExistence type="predicted"/>
<organism evidence="1 2">
    <name type="scientific">Parthenolecanium corni</name>
    <dbReference type="NCBI Taxonomy" id="536013"/>
    <lineage>
        <taxon>Eukaryota</taxon>
        <taxon>Metazoa</taxon>
        <taxon>Ecdysozoa</taxon>
        <taxon>Arthropoda</taxon>
        <taxon>Hexapoda</taxon>
        <taxon>Insecta</taxon>
        <taxon>Pterygota</taxon>
        <taxon>Neoptera</taxon>
        <taxon>Paraneoptera</taxon>
        <taxon>Hemiptera</taxon>
        <taxon>Sternorrhyncha</taxon>
        <taxon>Coccoidea</taxon>
        <taxon>Coccidae</taxon>
        <taxon>Parthenolecanium</taxon>
    </lineage>
</organism>
<reference evidence="1 2" key="1">
    <citation type="submission" date="2024-03" db="EMBL/GenBank/DDBJ databases">
        <title>Adaptation during the transition from Ophiocordyceps entomopathogen to insect associate is accompanied by gene loss and intensified selection.</title>
        <authorList>
            <person name="Ward C.M."/>
            <person name="Onetto C.A."/>
            <person name="Borneman A.R."/>
        </authorList>
    </citation>
    <scope>NUCLEOTIDE SEQUENCE [LARGE SCALE GENOMIC DNA]</scope>
    <source>
        <strain evidence="1">AWRI1</strain>
        <tissue evidence="1">Single Adult Female</tissue>
    </source>
</reference>
<keyword evidence="2" id="KW-1185">Reference proteome</keyword>
<protein>
    <submittedName>
        <fullName evidence="1">Uncharacterized protein</fullName>
    </submittedName>
</protein>
<comment type="caution">
    <text evidence="1">The sequence shown here is derived from an EMBL/GenBank/DDBJ whole genome shotgun (WGS) entry which is preliminary data.</text>
</comment>
<dbReference type="AlphaFoldDB" id="A0AAN9TTB1"/>
<sequence>MVEVPKKKKQRLKYSCPVVVLVDLKYGYRERNILFGNVVSLL</sequence>
<evidence type="ECO:0000313" key="2">
    <source>
        <dbReference type="Proteomes" id="UP001367676"/>
    </source>
</evidence>
<name>A0AAN9TTB1_9HEMI</name>
<accession>A0AAN9TTB1</accession>
<dbReference type="EMBL" id="JBBCAQ010000003">
    <property type="protein sequence ID" value="KAK7604914.1"/>
    <property type="molecule type" value="Genomic_DNA"/>
</dbReference>
<dbReference type="Proteomes" id="UP001367676">
    <property type="component" value="Unassembled WGS sequence"/>
</dbReference>